<feature type="domain" description="HTH tetR-type" evidence="5">
    <location>
        <begin position="1"/>
        <end position="51"/>
    </location>
</feature>
<comment type="caution">
    <text evidence="6">The sequence shown here is derived from an EMBL/GenBank/DDBJ whole genome shotgun (WGS) entry which is preliminary data.</text>
</comment>
<dbReference type="Gene3D" id="1.10.10.60">
    <property type="entry name" value="Homeodomain-like"/>
    <property type="match status" value="1"/>
</dbReference>
<reference evidence="7" key="1">
    <citation type="journal article" date="2019" name="Int. J. Syst. Evol. Microbiol.">
        <title>The Global Catalogue of Microorganisms (GCM) 10K type strain sequencing project: providing services to taxonomists for standard genome sequencing and annotation.</title>
        <authorList>
            <consortium name="The Broad Institute Genomics Platform"/>
            <consortium name="The Broad Institute Genome Sequencing Center for Infectious Disease"/>
            <person name="Wu L."/>
            <person name="Ma J."/>
        </authorList>
    </citation>
    <scope>NUCLEOTIDE SEQUENCE [LARGE SCALE GENOMIC DNA]</scope>
    <source>
        <strain evidence="7">JCM 16702</strain>
    </source>
</reference>
<dbReference type="PANTHER" id="PTHR47506">
    <property type="entry name" value="TRANSCRIPTIONAL REGULATORY PROTEIN"/>
    <property type="match status" value="1"/>
</dbReference>
<evidence type="ECO:0000256" key="4">
    <source>
        <dbReference type="PROSITE-ProRule" id="PRU00335"/>
    </source>
</evidence>
<dbReference type="PROSITE" id="PS50977">
    <property type="entry name" value="HTH_TETR_2"/>
    <property type="match status" value="1"/>
</dbReference>
<dbReference type="Proteomes" id="UP001500683">
    <property type="component" value="Unassembled WGS sequence"/>
</dbReference>
<dbReference type="SUPFAM" id="SSF46689">
    <property type="entry name" value="Homeodomain-like"/>
    <property type="match status" value="1"/>
</dbReference>
<evidence type="ECO:0000313" key="7">
    <source>
        <dbReference type="Proteomes" id="UP001500683"/>
    </source>
</evidence>
<dbReference type="Gene3D" id="1.10.357.10">
    <property type="entry name" value="Tetracycline Repressor, domain 2"/>
    <property type="match status" value="1"/>
</dbReference>
<dbReference type="PANTHER" id="PTHR47506:SF1">
    <property type="entry name" value="HTH-TYPE TRANSCRIPTIONAL REGULATOR YJDC"/>
    <property type="match status" value="1"/>
</dbReference>
<evidence type="ECO:0000313" key="6">
    <source>
        <dbReference type="EMBL" id="GAA4095734.1"/>
    </source>
</evidence>
<dbReference type="Pfam" id="PF00440">
    <property type="entry name" value="TetR_N"/>
    <property type="match status" value="1"/>
</dbReference>
<keyword evidence="7" id="KW-1185">Reference proteome</keyword>
<keyword evidence="1" id="KW-0805">Transcription regulation</keyword>
<gene>
    <name evidence="6" type="ORF">GCM10022214_68760</name>
</gene>
<evidence type="ECO:0000256" key="1">
    <source>
        <dbReference type="ARBA" id="ARBA00023015"/>
    </source>
</evidence>
<evidence type="ECO:0000256" key="3">
    <source>
        <dbReference type="ARBA" id="ARBA00023163"/>
    </source>
</evidence>
<feature type="DNA-binding region" description="H-T-H motif" evidence="4">
    <location>
        <begin position="14"/>
        <end position="33"/>
    </location>
</feature>
<dbReference type="InterPro" id="IPR001647">
    <property type="entry name" value="HTH_TetR"/>
</dbReference>
<keyword evidence="3" id="KW-0804">Transcription</keyword>
<evidence type="ECO:0000256" key="2">
    <source>
        <dbReference type="ARBA" id="ARBA00023125"/>
    </source>
</evidence>
<dbReference type="EMBL" id="BAAAZG010000052">
    <property type="protein sequence ID" value="GAA4095734.1"/>
    <property type="molecule type" value="Genomic_DNA"/>
</dbReference>
<keyword evidence="2 4" id="KW-0238">DNA-binding</keyword>
<sequence>MADVMAEKGYVATSVADVLKRAVVSRQSFYELFESKLDCFMAAFEAAGELLLQRIAEAVDDGAGWARDGGPPAEAAGDRLGLFERAITAYLRALSEEMSYARLFLVEVHAAGPEALQRRAGLQDYITQALADLLGVTDEAGRFACHVIVAATSAMVTSAVADNDPDALRALGPRLIAHVRVLWDAGVLAPSTGQPDGA</sequence>
<evidence type="ECO:0000259" key="5">
    <source>
        <dbReference type="PROSITE" id="PS50977"/>
    </source>
</evidence>
<dbReference type="InterPro" id="IPR009057">
    <property type="entry name" value="Homeodomain-like_sf"/>
</dbReference>
<organism evidence="6 7">
    <name type="scientific">Actinomadura miaoliensis</name>
    <dbReference type="NCBI Taxonomy" id="430685"/>
    <lineage>
        <taxon>Bacteria</taxon>
        <taxon>Bacillati</taxon>
        <taxon>Actinomycetota</taxon>
        <taxon>Actinomycetes</taxon>
        <taxon>Streptosporangiales</taxon>
        <taxon>Thermomonosporaceae</taxon>
        <taxon>Actinomadura</taxon>
    </lineage>
</organism>
<proteinExistence type="predicted"/>
<protein>
    <recommendedName>
        <fullName evidence="5">HTH tetR-type domain-containing protein</fullName>
    </recommendedName>
</protein>
<accession>A0ABP7WSJ5</accession>
<name>A0ABP7WSJ5_9ACTN</name>